<dbReference type="EMBL" id="CP114014">
    <property type="protein sequence ID" value="XAY04411.1"/>
    <property type="molecule type" value="Genomic_DNA"/>
</dbReference>
<protein>
    <recommendedName>
        <fullName evidence="3">Lipopolysaccharide assembly protein A domain-containing protein</fullName>
    </recommendedName>
</protein>
<organism evidence="2">
    <name type="scientific">Paraconexibacter sp. AEG42_29</name>
    <dbReference type="NCBI Taxonomy" id="2997339"/>
    <lineage>
        <taxon>Bacteria</taxon>
        <taxon>Bacillati</taxon>
        <taxon>Actinomycetota</taxon>
        <taxon>Thermoleophilia</taxon>
        <taxon>Solirubrobacterales</taxon>
        <taxon>Paraconexibacteraceae</taxon>
        <taxon>Paraconexibacter</taxon>
    </lineage>
</organism>
<dbReference type="AlphaFoldDB" id="A0AAU7ARZ4"/>
<reference evidence="2" key="1">
    <citation type="submission" date="2022-12" db="EMBL/GenBank/DDBJ databases">
        <title>Paraconexibacter alkalitolerans sp. nov. and Baekduia alba sp. nov., isolated from soil and emended description of the genera Paraconexibacter (Chun et al., 2020) and Baekduia (An et al., 2020).</title>
        <authorList>
            <person name="Vieira S."/>
            <person name="Huber K.J."/>
            <person name="Geppert A."/>
            <person name="Wolf J."/>
            <person name="Neumann-Schaal M."/>
            <person name="Muesken M."/>
            <person name="Overmann J."/>
        </authorList>
    </citation>
    <scope>NUCLEOTIDE SEQUENCE</scope>
    <source>
        <strain evidence="2">AEG42_29</strain>
    </source>
</reference>
<feature type="transmembrane region" description="Helical" evidence="1">
    <location>
        <begin position="22"/>
        <end position="41"/>
    </location>
</feature>
<keyword evidence="1" id="KW-1133">Transmembrane helix</keyword>
<gene>
    <name evidence="2" type="ORF">DSM112329_01244</name>
</gene>
<evidence type="ECO:0000256" key="1">
    <source>
        <dbReference type="SAM" id="Phobius"/>
    </source>
</evidence>
<keyword evidence="1" id="KW-0812">Transmembrane</keyword>
<feature type="transmembrane region" description="Helical" evidence="1">
    <location>
        <begin position="53"/>
        <end position="74"/>
    </location>
</feature>
<evidence type="ECO:0000313" key="2">
    <source>
        <dbReference type="EMBL" id="XAY04411.1"/>
    </source>
</evidence>
<proteinExistence type="predicted"/>
<keyword evidence="1" id="KW-0472">Membrane</keyword>
<dbReference type="KEGG" id="parq:DSM112329_01244"/>
<evidence type="ECO:0008006" key="3">
    <source>
        <dbReference type="Google" id="ProtNLM"/>
    </source>
</evidence>
<accession>A0AAU7ARZ4</accession>
<name>A0AAU7ARZ4_9ACTN</name>
<sequence>MATEDPTVAPPEEKSRLSNTDIATIALVAVVVVFAVANSRTTKISWVVASSKAPLFVVIAICVVVGFAAGFLFAQRRAKQS</sequence>
<dbReference type="RefSeq" id="WP_354700951.1">
    <property type="nucleotide sequence ID" value="NZ_CP114014.1"/>
</dbReference>